<sequence>MIQDSKSRVDLDILKNKINDISAFFKNTLSSTDNRPLVGWFCTYTPEELIVAGGFIPVRIFGRKKIIKSESYFPINFCPYIKSSWESLLSDADNFKAVIFTNSCDGMRRFFDTTNKYLKDTPSYLLDVPHLRGAGSIDFFANNIGNMKRFIENLNGKKISRREIENAVSLINRKRKLLKKYSQIFTKLPELISISSYFKVMELSMISAPEIFTDDLERYLKFIMEAGAENITKLQPNYKNTPAIMIIGNFITEEKLWGMLSAMNLKLASDDLCISSRYFEKQIELGDDSDFLDLIAERYLNKPQCMRMADLGLKLKEIENNIIKNNIEGVIFISLKFCDTVLYSFPLLKQKLNQLGIPALYLEIEYNNFSEGQLKTRVQAFLEML</sequence>
<organism evidence="5">
    <name type="scientific">marine sediment metagenome</name>
    <dbReference type="NCBI Taxonomy" id="412755"/>
    <lineage>
        <taxon>unclassified sequences</taxon>
        <taxon>metagenomes</taxon>
        <taxon>ecological metagenomes</taxon>
    </lineage>
</organism>
<evidence type="ECO:0000256" key="3">
    <source>
        <dbReference type="ARBA" id="ARBA00023004"/>
    </source>
</evidence>
<comment type="similarity">
    <text evidence="1">Belongs to the FldB/FldC dehydratase alpha/beta subunit family.</text>
</comment>
<dbReference type="Pfam" id="PF06050">
    <property type="entry name" value="HGD-D"/>
    <property type="match status" value="1"/>
</dbReference>
<evidence type="ECO:0000313" key="5">
    <source>
        <dbReference type="EMBL" id="GAG73459.1"/>
    </source>
</evidence>
<dbReference type="Gene3D" id="3.40.50.11900">
    <property type="match status" value="1"/>
</dbReference>
<protein>
    <recommendedName>
        <fullName evidence="6">2-hydroxyacyl-CoA dehydratase</fullName>
    </recommendedName>
</protein>
<gene>
    <name evidence="5" type="ORF">S01H4_02511</name>
</gene>
<evidence type="ECO:0000256" key="2">
    <source>
        <dbReference type="ARBA" id="ARBA00022723"/>
    </source>
</evidence>
<dbReference type="PANTHER" id="PTHR30548:SF5">
    <property type="entry name" value="SUBUNIT OF OXYGEN-SENSITIVE 2-HYDROXYISOCAPROYL-COA DEHYDRATASE"/>
    <property type="match status" value="1"/>
</dbReference>
<dbReference type="AlphaFoldDB" id="X0ZVI4"/>
<evidence type="ECO:0008006" key="6">
    <source>
        <dbReference type="Google" id="ProtNLM"/>
    </source>
</evidence>
<evidence type="ECO:0000256" key="1">
    <source>
        <dbReference type="ARBA" id="ARBA00005806"/>
    </source>
</evidence>
<evidence type="ECO:0000256" key="4">
    <source>
        <dbReference type="ARBA" id="ARBA00023014"/>
    </source>
</evidence>
<reference evidence="5" key="1">
    <citation type="journal article" date="2014" name="Front. Microbiol.">
        <title>High frequency of phylogenetically diverse reductive dehalogenase-homologous genes in deep subseafloor sedimentary metagenomes.</title>
        <authorList>
            <person name="Kawai M."/>
            <person name="Futagami T."/>
            <person name="Toyoda A."/>
            <person name="Takaki Y."/>
            <person name="Nishi S."/>
            <person name="Hori S."/>
            <person name="Arai W."/>
            <person name="Tsubouchi T."/>
            <person name="Morono Y."/>
            <person name="Uchiyama I."/>
            <person name="Ito T."/>
            <person name="Fujiyama A."/>
            <person name="Inagaki F."/>
            <person name="Takami H."/>
        </authorList>
    </citation>
    <scope>NUCLEOTIDE SEQUENCE</scope>
    <source>
        <strain evidence="5">Expedition CK06-06</strain>
    </source>
</reference>
<name>X0ZVI4_9ZZZZ</name>
<accession>X0ZVI4</accession>
<keyword evidence="3" id="KW-0408">Iron</keyword>
<dbReference type="GO" id="GO:0046872">
    <property type="term" value="F:metal ion binding"/>
    <property type="evidence" value="ECO:0007669"/>
    <property type="project" value="UniProtKB-KW"/>
</dbReference>
<dbReference type="EMBL" id="BART01000551">
    <property type="protein sequence ID" value="GAG73459.1"/>
    <property type="molecule type" value="Genomic_DNA"/>
</dbReference>
<dbReference type="GO" id="GO:0051536">
    <property type="term" value="F:iron-sulfur cluster binding"/>
    <property type="evidence" value="ECO:0007669"/>
    <property type="project" value="UniProtKB-KW"/>
</dbReference>
<proteinExistence type="inferred from homology"/>
<dbReference type="PANTHER" id="PTHR30548">
    <property type="entry name" value="2-HYDROXYGLUTARYL-COA DEHYDRATASE, D-COMPONENT-RELATED"/>
    <property type="match status" value="1"/>
</dbReference>
<keyword evidence="2" id="KW-0479">Metal-binding</keyword>
<dbReference type="InterPro" id="IPR010327">
    <property type="entry name" value="FldB/FldC_alpha/beta"/>
</dbReference>
<keyword evidence="4" id="KW-0411">Iron-sulfur</keyword>
<dbReference type="Gene3D" id="1.20.1270.370">
    <property type="match status" value="1"/>
</dbReference>
<comment type="caution">
    <text evidence="5">The sequence shown here is derived from an EMBL/GenBank/DDBJ whole genome shotgun (WGS) entry which is preliminary data.</text>
</comment>
<dbReference type="Gene3D" id="3.40.50.11890">
    <property type="match status" value="1"/>
</dbReference>